<sequence length="124" mass="13882">MGRLKEIVIDCDIPSRVARFWAAALDGYEVMPYDDAELARLAEMGLTPETDPTVMVDGPGTRLCFHLRQGERPARNRVHLDIAASDRRLEVERLLSLGATFVRETDAYTVLNDPEGNNFCVTSE</sequence>
<dbReference type="AlphaFoldDB" id="A0A060HVZ7"/>
<dbReference type="Gene3D" id="3.10.180.10">
    <property type="entry name" value="2,3-Dihydroxybiphenyl 1,2-Dioxygenase, domain 1"/>
    <property type="match status" value="1"/>
</dbReference>
<dbReference type="Pfam" id="PF18029">
    <property type="entry name" value="Glyoxalase_6"/>
    <property type="match status" value="1"/>
</dbReference>
<dbReference type="InterPro" id="IPR041581">
    <property type="entry name" value="Glyoxalase_6"/>
</dbReference>
<dbReference type="OrthoDB" id="69243at2"/>
<reference evidence="2 3" key="1">
    <citation type="submission" date="2013-12" db="EMBL/GenBank/DDBJ databases">
        <title>Complete genome sequence of Rhizobium etli bv. mimosae IE4771.</title>
        <authorList>
            <person name="Bustos P."/>
            <person name="Santamaria R.I."/>
            <person name="Lozano L."/>
            <person name="Ormeno-Orrillo E."/>
            <person name="Rogel M.A."/>
            <person name="Romero D."/>
            <person name="Cevallos M.A."/>
            <person name="Martinez-Romero E."/>
            <person name="Gonzalez V."/>
        </authorList>
    </citation>
    <scope>NUCLEOTIDE SEQUENCE [LARGE SCALE GENOMIC DNA]</scope>
    <source>
        <strain evidence="2 3">IE4771</strain>
    </source>
</reference>
<dbReference type="EMBL" id="CP006986">
    <property type="protein sequence ID" value="AIC27088.1"/>
    <property type="molecule type" value="Genomic_DNA"/>
</dbReference>
<dbReference type="PANTHER" id="PTHR35908">
    <property type="entry name" value="HYPOTHETICAL FUSION PROTEIN"/>
    <property type="match status" value="1"/>
</dbReference>
<dbReference type="PANTHER" id="PTHR35908:SF1">
    <property type="entry name" value="CONSERVED PROTEIN"/>
    <property type="match status" value="1"/>
</dbReference>
<protein>
    <recommendedName>
        <fullName evidence="1">Glyoxalase-like domain-containing protein</fullName>
    </recommendedName>
</protein>
<proteinExistence type="predicted"/>
<dbReference type="KEGG" id="rei:IE4771_CH01971"/>
<name>A0A060HVZ7_RHIET</name>
<dbReference type="HOGENOM" id="CLU_108054_1_1_5"/>
<evidence type="ECO:0000313" key="2">
    <source>
        <dbReference type="EMBL" id="AIC27088.1"/>
    </source>
</evidence>
<dbReference type="InterPro" id="IPR029068">
    <property type="entry name" value="Glyas_Bleomycin-R_OHBP_Dase"/>
</dbReference>
<dbReference type="RefSeq" id="WP_038688575.1">
    <property type="nucleotide sequence ID" value="NZ_CP006986.1"/>
</dbReference>
<feature type="domain" description="Glyoxalase-like" evidence="1">
    <location>
        <begin position="6"/>
        <end position="122"/>
    </location>
</feature>
<accession>A0A060HVZ7</accession>
<dbReference type="SUPFAM" id="SSF54593">
    <property type="entry name" value="Glyoxalase/Bleomycin resistance protein/Dihydroxybiphenyl dioxygenase"/>
    <property type="match status" value="1"/>
</dbReference>
<organism evidence="2 3">
    <name type="scientific">Rhizobium etli bv. mimosae str. IE4771</name>
    <dbReference type="NCBI Taxonomy" id="1432050"/>
    <lineage>
        <taxon>Bacteria</taxon>
        <taxon>Pseudomonadati</taxon>
        <taxon>Pseudomonadota</taxon>
        <taxon>Alphaproteobacteria</taxon>
        <taxon>Hyphomicrobiales</taxon>
        <taxon>Rhizobiaceae</taxon>
        <taxon>Rhizobium/Agrobacterium group</taxon>
        <taxon>Rhizobium</taxon>
    </lineage>
</organism>
<evidence type="ECO:0000259" key="1">
    <source>
        <dbReference type="Pfam" id="PF18029"/>
    </source>
</evidence>
<gene>
    <name evidence="2" type="ORF">IE4771_CH01971</name>
</gene>
<dbReference type="Proteomes" id="UP000027180">
    <property type="component" value="Chromosome"/>
</dbReference>
<evidence type="ECO:0000313" key="3">
    <source>
        <dbReference type="Proteomes" id="UP000027180"/>
    </source>
</evidence>